<dbReference type="InterPro" id="IPR007146">
    <property type="entry name" value="Sas10/Utp3/C1D"/>
</dbReference>
<dbReference type="InterPro" id="IPR013103">
    <property type="entry name" value="RVT_2"/>
</dbReference>
<dbReference type="PANTHER" id="PTHR37984:SF5">
    <property type="entry name" value="PROTEIN NYNRIN-LIKE"/>
    <property type="match status" value="1"/>
</dbReference>
<evidence type="ECO:0008006" key="8">
    <source>
        <dbReference type="Google" id="ProtNLM"/>
    </source>
</evidence>
<reference evidence="6 7" key="1">
    <citation type="journal article" date="2021" name="Nat. Plants">
        <title>The Taxus genome provides insights into paclitaxel biosynthesis.</title>
        <authorList>
            <person name="Xiong X."/>
            <person name="Gou J."/>
            <person name="Liao Q."/>
            <person name="Li Y."/>
            <person name="Zhou Q."/>
            <person name="Bi G."/>
            <person name="Li C."/>
            <person name="Du R."/>
            <person name="Wang X."/>
            <person name="Sun T."/>
            <person name="Guo L."/>
            <person name="Liang H."/>
            <person name="Lu P."/>
            <person name="Wu Y."/>
            <person name="Zhang Z."/>
            <person name="Ro D.K."/>
            <person name="Shang Y."/>
            <person name="Huang S."/>
            <person name="Yan J."/>
        </authorList>
    </citation>
    <scope>NUCLEOTIDE SEQUENCE [LARGE SCALE GENOMIC DNA]</scope>
    <source>
        <strain evidence="6">Ta-2019</strain>
    </source>
</reference>
<keyword evidence="2" id="KW-0175">Coiled coil</keyword>
<evidence type="ECO:0000256" key="3">
    <source>
        <dbReference type="SAM" id="MobiDB-lite"/>
    </source>
</evidence>
<organism evidence="6 7">
    <name type="scientific">Taxus chinensis</name>
    <name type="common">Chinese yew</name>
    <name type="synonym">Taxus wallichiana var. chinensis</name>
    <dbReference type="NCBI Taxonomy" id="29808"/>
    <lineage>
        <taxon>Eukaryota</taxon>
        <taxon>Viridiplantae</taxon>
        <taxon>Streptophyta</taxon>
        <taxon>Embryophyta</taxon>
        <taxon>Tracheophyta</taxon>
        <taxon>Spermatophyta</taxon>
        <taxon>Pinopsida</taxon>
        <taxon>Pinidae</taxon>
        <taxon>Conifers II</taxon>
        <taxon>Cupressales</taxon>
        <taxon>Taxaceae</taxon>
        <taxon>Taxus</taxon>
    </lineage>
</organism>
<keyword evidence="7" id="KW-1185">Reference proteome</keyword>
<feature type="coiled-coil region" evidence="2">
    <location>
        <begin position="243"/>
        <end position="270"/>
    </location>
</feature>
<proteinExistence type="predicted"/>
<dbReference type="CDD" id="cd01647">
    <property type="entry name" value="RT_LTR"/>
    <property type="match status" value="1"/>
</dbReference>
<evidence type="ECO:0000259" key="5">
    <source>
        <dbReference type="Pfam" id="PF17919"/>
    </source>
</evidence>
<dbReference type="InterPro" id="IPR041577">
    <property type="entry name" value="RT_RNaseH_2"/>
</dbReference>
<dbReference type="Pfam" id="PF07727">
    <property type="entry name" value="RVT_2"/>
    <property type="match status" value="1"/>
</dbReference>
<dbReference type="Proteomes" id="UP000824469">
    <property type="component" value="Unassembled WGS sequence"/>
</dbReference>
<accession>A0AA38CBT1</accession>
<feature type="non-terminal residue" evidence="6">
    <location>
        <position position="1"/>
    </location>
</feature>
<evidence type="ECO:0000313" key="6">
    <source>
        <dbReference type="EMBL" id="KAH9298821.1"/>
    </source>
</evidence>
<dbReference type="EMBL" id="JAHRHJ020000010">
    <property type="protein sequence ID" value="KAH9298821.1"/>
    <property type="molecule type" value="Genomic_DNA"/>
</dbReference>
<name>A0AA38CBT1_TAXCH</name>
<feature type="domain" description="Reverse transcriptase/retrotransposon-derived protein RNase H-like" evidence="5">
    <location>
        <begin position="948"/>
        <end position="1008"/>
    </location>
</feature>
<sequence length="1020" mass="116598">GNMEGLDETYNCPESGGSVDASHENDQSENFLSEGIRLAALLVEMKEGLDLVRSKVQLLVQKVKENFYCTKDGISYLDVKHLLLLSYCQSIVYYLLRKAEGSSIQGHPVINYLVEIRLFLEKIRPIDKKHQYIIEKLSRVDSNASAKRIPSENEPSFGADQEDALKYRPNPEMLVSKMDPAAQDGEGVYRPPMFAPTAMDEEKDARNKKLEMRKQKEMLHKASRSAFVKELANNLEGKPDEVREEIGAESKEMIRERSKLEERARQEEDLFTRVPLSRIEKKKLKHLKRSRNGLLGLMDDFNDDISGLVAMEENDLSSRASSHSRRQAEGRKKFKKHKGVTKVQTTCLALHMIGEQFTYQQCMAHEKKCHGVGRWRREASKDEHWVNAMEEELNQIENSESWELVLRPKDKNVIDIKWVFRNRLNEDGEVTRNKERLVCKGYAQVEGINIEKTFALVARLEAIIMFLAYVSCKNFKVFQMDVISAFLNGKLEEEVYIEQPEGFLLSENKDFVCKLKKAIYGLKQAPRAWVVINDKDEDCWEILSLMSKESLMSVDVKECGKRNFVIQDFGHKRAVSDPVFCALSTEAVIGGNEDDEDTEIIGEVEEPVEDKVEDHQPTISCHALSGISTPQTLKVIGYLKKQKVTALIDSESTHNFINSTTEMNFQELFMRFHLDGRTIQLNGIVAKSPQIISSHQMQKVFKKGVERFIAKLFSIEVQNTKSSMPPDLQKIVDAHSSVFDAIPKGLPLVRDHDHAIQLIPGSQTPNIKPSKYPYSQKSEIEKMVQEMLKACIIRPSQSAYSSLVVMVRKKDETWRMCPDYQELNKYNIKDKFHIPVIDDLLDEFKTWEEHLHVNKVLEVLEKHTLYAKPSKCSFGVQEVEYLGHIVFHEGIKVDSQKIKAMVERLRPKTLKNLHGFLGLTGYYKRFVWGYGRITTPLTPLLKKNAVHWIDVASKSFAQLKEALCITLVLATPNFSKNFIVECDASGSGLGAVLMQEGRPIAFESHHSKEKICSNLSMRKK</sequence>
<dbReference type="InterPro" id="IPR050951">
    <property type="entry name" value="Retrovirus_Pol_polyprotein"/>
</dbReference>
<evidence type="ECO:0000256" key="1">
    <source>
        <dbReference type="ARBA" id="ARBA00023268"/>
    </source>
</evidence>
<feature type="region of interest" description="Disordered" evidence="3">
    <location>
        <begin position="1"/>
        <end position="25"/>
    </location>
</feature>
<protein>
    <recommendedName>
        <fullName evidence="8">Reverse transcriptase/retrotransposon-derived protein RNase H-like domain-containing protein</fullName>
    </recommendedName>
</protein>
<dbReference type="InterPro" id="IPR043128">
    <property type="entry name" value="Rev_trsase/Diguanyl_cyclase"/>
</dbReference>
<dbReference type="FunFam" id="3.30.70.270:FF:000020">
    <property type="entry name" value="Transposon Tf2-6 polyprotein-like Protein"/>
    <property type="match status" value="1"/>
</dbReference>
<evidence type="ECO:0000259" key="4">
    <source>
        <dbReference type="Pfam" id="PF07727"/>
    </source>
</evidence>
<dbReference type="PANTHER" id="PTHR37984">
    <property type="entry name" value="PROTEIN CBG26694"/>
    <property type="match status" value="1"/>
</dbReference>
<feature type="domain" description="Reverse transcriptase Ty1/copia-type" evidence="4">
    <location>
        <begin position="400"/>
        <end position="531"/>
    </location>
</feature>
<feature type="region of interest" description="Disordered" evidence="3">
    <location>
        <begin position="316"/>
        <end position="336"/>
    </location>
</feature>
<dbReference type="SUPFAM" id="SSF56672">
    <property type="entry name" value="DNA/RNA polymerases"/>
    <property type="match status" value="1"/>
</dbReference>
<dbReference type="Gene3D" id="3.10.10.10">
    <property type="entry name" value="HIV Type 1 Reverse Transcriptase, subunit A, domain 1"/>
    <property type="match status" value="1"/>
</dbReference>
<dbReference type="InterPro" id="IPR043502">
    <property type="entry name" value="DNA/RNA_pol_sf"/>
</dbReference>
<dbReference type="Pfam" id="PF17919">
    <property type="entry name" value="RT_RNaseH_2"/>
    <property type="match status" value="1"/>
</dbReference>
<dbReference type="Gene3D" id="3.30.70.270">
    <property type="match status" value="3"/>
</dbReference>
<keyword evidence="1" id="KW-0511">Multifunctional enzyme</keyword>
<dbReference type="GO" id="GO:0003824">
    <property type="term" value="F:catalytic activity"/>
    <property type="evidence" value="ECO:0007669"/>
    <property type="project" value="UniProtKB-KW"/>
</dbReference>
<gene>
    <name evidence="6" type="ORF">KI387_030503</name>
</gene>
<evidence type="ECO:0000313" key="7">
    <source>
        <dbReference type="Proteomes" id="UP000824469"/>
    </source>
</evidence>
<dbReference type="Pfam" id="PF04000">
    <property type="entry name" value="Sas10_Utp3"/>
    <property type="match status" value="1"/>
</dbReference>
<dbReference type="AlphaFoldDB" id="A0AA38CBT1"/>
<evidence type="ECO:0000256" key="2">
    <source>
        <dbReference type="SAM" id="Coils"/>
    </source>
</evidence>
<comment type="caution">
    <text evidence="6">The sequence shown here is derived from an EMBL/GenBank/DDBJ whole genome shotgun (WGS) entry which is preliminary data.</text>
</comment>